<evidence type="ECO:0000313" key="6">
    <source>
        <dbReference type="EMBL" id="CAB4826234.1"/>
    </source>
</evidence>
<dbReference type="EMBL" id="CAFBLD010000001">
    <property type="protein sequence ID" value="CAB4855365.1"/>
    <property type="molecule type" value="Genomic_DNA"/>
</dbReference>
<dbReference type="EMBL" id="CAFBNH010000001">
    <property type="protein sequence ID" value="CAB4934087.1"/>
    <property type="molecule type" value="Genomic_DNA"/>
</dbReference>
<feature type="domain" description="Transketolase-like pyrimidine-binding" evidence="1">
    <location>
        <begin position="1"/>
        <end position="164"/>
    </location>
</feature>
<dbReference type="EMBL" id="CAFABH010000007">
    <property type="protein sequence ID" value="CAB4826234.1"/>
    <property type="molecule type" value="Genomic_DNA"/>
</dbReference>
<dbReference type="EMBL" id="CAEZZW010000003">
    <property type="protein sequence ID" value="CAB4778766.1"/>
    <property type="molecule type" value="Genomic_DNA"/>
</dbReference>
<evidence type="ECO:0000313" key="10">
    <source>
        <dbReference type="EMBL" id="CAB5072359.1"/>
    </source>
</evidence>
<reference evidence="10" key="1">
    <citation type="submission" date="2020-05" db="EMBL/GenBank/DDBJ databases">
        <authorList>
            <person name="Chiriac C."/>
            <person name="Salcher M."/>
            <person name="Ghai R."/>
            <person name="Kavagutti S V."/>
        </authorList>
    </citation>
    <scope>NUCLEOTIDE SEQUENCE</scope>
</reference>
<evidence type="ECO:0000259" key="1">
    <source>
        <dbReference type="SMART" id="SM00861"/>
    </source>
</evidence>
<dbReference type="CDD" id="cd07033">
    <property type="entry name" value="TPP_PYR_DXS_TK_like"/>
    <property type="match status" value="1"/>
</dbReference>
<evidence type="ECO:0000313" key="2">
    <source>
        <dbReference type="EMBL" id="CAB4335672.1"/>
    </source>
</evidence>
<organism evidence="10">
    <name type="scientific">freshwater metagenome</name>
    <dbReference type="NCBI Taxonomy" id="449393"/>
    <lineage>
        <taxon>unclassified sequences</taxon>
        <taxon>metagenomes</taxon>
        <taxon>ecological metagenomes</taxon>
    </lineage>
</organism>
<dbReference type="SUPFAM" id="SSF52518">
    <property type="entry name" value="Thiamin diphosphate-binding fold (THDP-binding)"/>
    <property type="match status" value="1"/>
</dbReference>
<protein>
    <submittedName>
        <fullName evidence="10">Unannotated protein</fullName>
    </submittedName>
</protein>
<dbReference type="EMBL" id="CAESAE010000003">
    <property type="protein sequence ID" value="CAB4335672.1"/>
    <property type="molecule type" value="Genomic_DNA"/>
</dbReference>
<dbReference type="Gene3D" id="3.40.50.970">
    <property type="match status" value="1"/>
</dbReference>
<dbReference type="EMBL" id="CAFBQX010000003">
    <property type="protein sequence ID" value="CAB5072359.1"/>
    <property type="molecule type" value="Genomic_DNA"/>
</dbReference>
<dbReference type="AlphaFoldDB" id="A0A6J7V2P9"/>
<dbReference type="PANTHER" id="PTHR43825">
    <property type="entry name" value="PYRUVATE DEHYDROGENASE E1 COMPONENT"/>
    <property type="match status" value="1"/>
</dbReference>
<evidence type="ECO:0000313" key="9">
    <source>
        <dbReference type="EMBL" id="CAB4968297.1"/>
    </source>
</evidence>
<dbReference type="Pfam" id="PF02779">
    <property type="entry name" value="Transket_pyr"/>
    <property type="match status" value="1"/>
</dbReference>
<dbReference type="EMBL" id="CAFBOC010000001">
    <property type="protein sequence ID" value="CAB4968297.1"/>
    <property type="molecule type" value="Genomic_DNA"/>
</dbReference>
<accession>A0A6J7V2P9</accession>
<gene>
    <name evidence="3" type="ORF">UFOPK2510_00822</name>
    <name evidence="4" type="ORF">UFOPK2718_00174</name>
    <name evidence="5" type="ORF">UFOPK2936_00730</name>
    <name evidence="6" type="ORF">UFOPK3174_00562</name>
    <name evidence="7" type="ORF">UFOPK3328_00061</name>
    <name evidence="8" type="ORF">UFOPK3779_00061</name>
    <name evidence="9" type="ORF">UFOPK3913_00087</name>
    <name evidence="2" type="ORF">UFOPK4107_00578</name>
    <name evidence="10" type="ORF">UFOPK4403_00766</name>
</gene>
<dbReference type="InterPro" id="IPR029061">
    <property type="entry name" value="THDP-binding"/>
</dbReference>
<evidence type="ECO:0000313" key="4">
    <source>
        <dbReference type="EMBL" id="CAB4716657.1"/>
    </source>
</evidence>
<dbReference type="SMART" id="SM00861">
    <property type="entry name" value="Transket_pyr"/>
    <property type="match status" value="1"/>
</dbReference>
<dbReference type="InterPro" id="IPR005475">
    <property type="entry name" value="Transketolase-like_Pyr-bd"/>
</dbReference>
<evidence type="ECO:0000313" key="3">
    <source>
        <dbReference type="EMBL" id="CAB4693011.1"/>
    </source>
</evidence>
<sequence>MRSSFSQVTAKLIEEDPRVIVLLGDIGVYSFNDPMTRFPDRVLNVGILEQSMIGMAAGLAMEGFIPIIHSIAPFLIERSLEQIKIDFGYQRLRGNLVSVGASFDYSALGATHHAPGDVGILLNIPGIQIFIPGTSKEFEALFRNAYANDKINYFRLSEKENSNSHIILPGEILEISAGSDLTVLAIGPTLDAALALKQEFDVQILYTNSLNIDGASPLKSLISTPKLLVLEPFYVGTTAPLVMDLSSSPEFEVHFHGVKREFIRDYGSMEDIEEQLGLTQADLHTKVSELLNA</sequence>
<evidence type="ECO:0000313" key="8">
    <source>
        <dbReference type="EMBL" id="CAB4934087.1"/>
    </source>
</evidence>
<name>A0A6J7V2P9_9ZZZZ</name>
<dbReference type="InterPro" id="IPR009014">
    <property type="entry name" value="Transketo_C/PFOR_II"/>
</dbReference>
<evidence type="ECO:0000313" key="7">
    <source>
        <dbReference type="EMBL" id="CAB4855365.1"/>
    </source>
</evidence>
<proteinExistence type="predicted"/>
<dbReference type="EMBL" id="CAEZXO010000004">
    <property type="protein sequence ID" value="CAB4693011.1"/>
    <property type="molecule type" value="Genomic_DNA"/>
</dbReference>
<evidence type="ECO:0000313" key="5">
    <source>
        <dbReference type="EMBL" id="CAB4778766.1"/>
    </source>
</evidence>
<dbReference type="EMBL" id="CAEZYM010000001">
    <property type="protein sequence ID" value="CAB4716657.1"/>
    <property type="molecule type" value="Genomic_DNA"/>
</dbReference>
<dbReference type="PANTHER" id="PTHR43825:SF1">
    <property type="entry name" value="TRANSKETOLASE-LIKE PYRIMIDINE-BINDING DOMAIN-CONTAINING PROTEIN"/>
    <property type="match status" value="1"/>
</dbReference>
<dbReference type="Gene3D" id="3.40.50.920">
    <property type="match status" value="1"/>
</dbReference>
<dbReference type="InterPro" id="IPR051157">
    <property type="entry name" value="PDH/Transketolase"/>
</dbReference>